<proteinExistence type="predicted"/>
<name>A0A250FP21_9FLAO</name>
<dbReference type="RefSeq" id="WP_095909214.1">
    <property type="nucleotide sequence ID" value="NZ_CAUPZR010000004.1"/>
</dbReference>
<dbReference type="EMBL" id="CP022386">
    <property type="protein sequence ID" value="ATA85717.1"/>
    <property type="molecule type" value="Genomic_DNA"/>
</dbReference>
<dbReference type="OrthoDB" id="1366606at2"/>
<reference evidence="2" key="1">
    <citation type="submission" date="2017-06" db="EMBL/GenBank/DDBJ databases">
        <title>Capnocytophaga spp. assemblies.</title>
        <authorList>
            <person name="Gulvik C.A."/>
        </authorList>
    </citation>
    <scope>NUCLEOTIDE SEQUENCE [LARGE SCALE GENOMIC DNA]</scope>
    <source>
        <strain evidence="2">H1496</strain>
    </source>
</reference>
<dbReference type="AlphaFoldDB" id="A0A250FP21"/>
<dbReference type="GeneID" id="84806994"/>
<gene>
    <name evidence="1" type="ORF">CGC50_00235</name>
</gene>
<dbReference type="Proteomes" id="UP000217250">
    <property type="component" value="Chromosome"/>
</dbReference>
<evidence type="ECO:0000313" key="1">
    <source>
        <dbReference type="EMBL" id="ATA85717.1"/>
    </source>
</evidence>
<dbReference type="KEGG" id="cgh:CGC50_00235"/>
<sequence>MNKSKWNTQKIYSNTSFFLKGVTSLTLYNSGESKVYFRERTLEKGDYYLLEGDGTASDIDLEISFENGRGEAILDYRALQKCRTE</sequence>
<evidence type="ECO:0000313" key="2">
    <source>
        <dbReference type="Proteomes" id="UP000217250"/>
    </source>
</evidence>
<accession>A0A250FP21</accession>
<organism evidence="1 2">
    <name type="scientific">Capnocytophaga gingivalis</name>
    <dbReference type="NCBI Taxonomy" id="1017"/>
    <lineage>
        <taxon>Bacteria</taxon>
        <taxon>Pseudomonadati</taxon>
        <taxon>Bacteroidota</taxon>
        <taxon>Flavobacteriia</taxon>
        <taxon>Flavobacteriales</taxon>
        <taxon>Flavobacteriaceae</taxon>
        <taxon>Capnocytophaga</taxon>
    </lineage>
</organism>
<protein>
    <submittedName>
        <fullName evidence="1">Uncharacterized protein</fullName>
    </submittedName>
</protein>